<feature type="signal peptide" evidence="1">
    <location>
        <begin position="1"/>
        <end position="18"/>
    </location>
</feature>
<dbReference type="EMBL" id="SWBQ01000004">
    <property type="protein sequence ID" value="TKC04900.1"/>
    <property type="molecule type" value="Genomic_DNA"/>
</dbReference>
<dbReference type="InterPro" id="IPR008969">
    <property type="entry name" value="CarboxyPept-like_regulatory"/>
</dbReference>
<evidence type="ECO:0008006" key="4">
    <source>
        <dbReference type="Google" id="ProtNLM"/>
    </source>
</evidence>
<name>A0A4U1CEG7_9SPHI</name>
<dbReference type="OrthoDB" id="1115630at2"/>
<dbReference type="SUPFAM" id="SSF49464">
    <property type="entry name" value="Carboxypeptidase regulatory domain-like"/>
    <property type="match status" value="1"/>
</dbReference>
<evidence type="ECO:0000313" key="3">
    <source>
        <dbReference type="Proteomes" id="UP000307244"/>
    </source>
</evidence>
<gene>
    <name evidence="2" type="ORF">FA047_14100</name>
</gene>
<dbReference type="RefSeq" id="WP_136836723.1">
    <property type="nucleotide sequence ID" value="NZ_SWBQ01000004.1"/>
</dbReference>
<keyword evidence="1" id="KW-0732">Signal</keyword>
<proteinExistence type="predicted"/>
<sequence>MKYTLTIILLLFFSSLFAQQITKEKKLIQFSGIITDVDSSNVVPYVTVTNLNNNNQKYAANYKGFFSFTARTGDSILYTAVGYRDYVFVIPAVINETKFTTMIKMKSEIVNLPMVRVYPWATVEEFTRAFMAMKVADDDYSIAAKNLSRQSLTGMIQTLPRDGGEISGTNFRFNHDRALNKNMVQTNPLLNPFAWGKLMQNIFKGDQSRSAEN</sequence>
<evidence type="ECO:0000256" key="1">
    <source>
        <dbReference type="SAM" id="SignalP"/>
    </source>
</evidence>
<keyword evidence="3" id="KW-1185">Reference proteome</keyword>
<comment type="caution">
    <text evidence="2">The sequence shown here is derived from an EMBL/GenBank/DDBJ whole genome shotgun (WGS) entry which is preliminary data.</text>
</comment>
<reference evidence="2 3" key="1">
    <citation type="submission" date="2019-04" db="EMBL/GenBank/DDBJ databases">
        <title>Pedobacter sp. RP-3-15 sp. nov., isolated from Arctic soil.</title>
        <authorList>
            <person name="Dahal R.H."/>
            <person name="Kim D.-U."/>
        </authorList>
    </citation>
    <scope>NUCLEOTIDE SEQUENCE [LARGE SCALE GENOMIC DNA]</scope>
    <source>
        <strain evidence="2 3">RP-3-15</strain>
    </source>
</reference>
<feature type="chain" id="PRO_5020637851" description="Carboxypeptidase-like regulatory domain-containing protein" evidence="1">
    <location>
        <begin position="19"/>
        <end position="213"/>
    </location>
</feature>
<organism evidence="2 3">
    <name type="scientific">Pedobacter frigoris</name>
    <dbReference type="NCBI Taxonomy" id="2571272"/>
    <lineage>
        <taxon>Bacteria</taxon>
        <taxon>Pseudomonadati</taxon>
        <taxon>Bacteroidota</taxon>
        <taxon>Sphingobacteriia</taxon>
        <taxon>Sphingobacteriales</taxon>
        <taxon>Sphingobacteriaceae</taxon>
        <taxon>Pedobacter</taxon>
    </lineage>
</organism>
<evidence type="ECO:0000313" key="2">
    <source>
        <dbReference type="EMBL" id="TKC04900.1"/>
    </source>
</evidence>
<dbReference type="Proteomes" id="UP000307244">
    <property type="component" value="Unassembled WGS sequence"/>
</dbReference>
<accession>A0A4U1CEG7</accession>
<protein>
    <recommendedName>
        <fullName evidence="4">Carboxypeptidase-like regulatory domain-containing protein</fullName>
    </recommendedName>
</protein>
<dbReference type="AlphaFoldDB" id="A0A4U1CEG7"/>